<gene>
    <name evidence="4" type="ORF">AB5L97_19065</name>
</gene>
<dbReference type="AlphaFoldDB" id="A0AB39L361"/>
<reference evidence="4" key="1">
    <citation type="submission" date="2024-07" db="EMBL/GenBank/DDBJ databases">
        <authorList>
            <person name="fu j."/>
        </authorList>
    </citation>
    <scope>NUCLEOTIDE SEQUENCE</scope>
    <source>
        <strain evidence="4">P10A9</strain>
    </source>
</reference>
<dbReference type="InterPro" id="IPR007312">
    <property type="entry name" value="Phosphoesterase"/>
</dbReference>
<dbReference type="EMBL" id="CP163302">
    <property type="protein sequence ID" value="XDP45336.1"/>
    <property type="molecule type" value="Genomic_DNA"/>
</dbReference>
<dbReference type="InterPro" id="IPR017850">
    <property type="entry name" value="Alkaline_phosphatase_core_sf"/>
</dbReference>
<name>A0AB39L361_9MICC</name>
<dbReference type="GO" id="GO:0009395">
    <property type="term" value="P:phospholipid catabolic process"/>
    <property type="evidence" value="ECO:0007669"/>
    <property type="project" value="TreeGrafter"/>
</dbReference>
<feature type="signal peptide" evidence="3">
    <location>
        <begin position="1"/>
        <end position="31"/>
    </location>
</feature>
<evidence type="ECO:0000313" key="4">
    <source>
        <dbReference type="EMBL" id="XDP45336.1"/>
    </source>
</evidence>
<dbReference type="Pfam" id="PF04185">
    <property type="entry name" value="Phosphoesterase"/>
    <property type="match status" value="1"/>
</dbReference>
<keyword evidence="2" id="KW-0843">Virulence</keyword>
<dbReference type="PANTHER" id="PTHR31956:SF8">
    <property type="entry name" value="ACID PHOSPHATASE PHOA (AFU_ORTHOLOGUE AFUA_1G03570)"/>
    <property type="match status" value="1"/>
</dbReference>
<protein>
    <submittedName>
        <fullName evidence="4">Alkaline phosphatase family protein</fullName>
    </submittedName>
</protein>
<feature type="chain" id="PRO_5044340052" evidence="3">
    <location>
        <begin position="32"/>
        <end position="400"/>
    </location>
</feature>
<dbReference type="KEGG" id="spue:AB5L97_19065"/>
<accession>A0AB39L361</accession>
<keyword evidence="1" id="KW-0378">Hydrolase</keyword>
<evidence type="ECO:0000256" key="2">
    <source>
        <dbReference type="ARBA" id="ARBA00023026"/>
    </source>
</evidence>
<dbReference type="PANTHER" id="PTHR31956">
    <property type="entry name" value="NON-SPECIFIC PHOSPHOLIPASE C4-RELATED"/>
    <property type="match status" value="1"/>
</dbReference>
<proteinExistence type="predicted"/>
<sequence length="400" mass="42265">MRSFSVLNRRAGAVVAAVTAAVALTGTVAVAATASPSASNAGSNAASGPDHVFVIMMENHGRDQIIGNTADAPYITSLAERYNTDSNYHGVTHPSLTNYLAAISGDFQGIWDDCKAGTTVKCAPEEFIPGPGEDQLGAFLTPAQVASSTATPHMFSGRTIVDQLEESGKTWKAYMENLPQAGSNVEFAPVVQGKTVKLYAQKHNPFMYFSDIVNSPERLQKIVPLENNLANDLKTGSVPDFVWVSPNQCHDMHGISPSSAALIGEPQCGYPASGLDHGAIQMGDAYVKQQVSQIMDSETWKTTKSSIVLVWDENDYSGSSGGPGSPVGVSTPNGTTPAVLGGGDAPFIVINSAEGPHKTSGKLADHYTMLSTIQHMWHLGCLANTCSPTTSGTFEELFRP</sequence>
<evidence type="ECO:0000256" key="3">
    <source>
        <dbReference type="SAM" id="SignalP"/>
    </source>
</evidence>
<keyword evidence="3" id="KW-0732">Signal</keyword>
<dbReference type="GO" id="GO:0016788">
    <property type="term" value="F:hydrolase activity, acting on ester bonds"/>
    <property type="evidence" value="ECO:0007669"/>
    <property type="project" value="InterPro"/>
</dbReference>
<dbReference type="Gene3D" id="3.40.720.10">
    <property type="entry name" value="Alkaline Phosphatase, subunit A"/>
    <property type="match status" value="1"/>
</dbReference>
<dbReference type="RefSeq" id="WP_369045885.1">
    <property type="nucleotide sequence ID" value="NZ_CP163302.1"/>
</dbReference>
<evidence type="ECO:0000256" key="1">
    <source>
        <dbReference type="ARBA" id="ARBA00022801"/>
    </source>
</evidence>
<organism evidence="4">
    <name type="scientific">Sinomonas puerhi</name>
    <dbReference type="NCBI Taxonomy" id="3238584"/>
    <lineage>
        <taxon>Bacteria</taxon>
        <taxon>Bacillati</taxon>
        <taxon>Actinomycetota</taxon>
        <taxon>Actinomycetes</taxon>
        <taxon>Micrococcales</taxon>
        <taxon>Micrococcaceae</taxon>
        <taxon>Sinomonas</taxon>
    </lineage>
</organism>